<dbReference type="EMBL" id="BMAT01011756">
    <property type="protein sequence ID" value="GFR78523.1"/>
    <property type="molecule type" value="Genomic_DNA"/>
</dbReference>
<gene>
    <name evidence="1" type="ORF">ElyMa_005851600</name>
</gene>
<comment type="caution">
    <text evidence="1">The sequence shown here is derived from an EMBL/GenBank/DDBJ whole genome shotgun (WGS) entry which is preliminary data.</text>
</comment>
<sequence length="94" mass="11062">MTRKLIKMKFEIESTVVQAGQRTCHVHLEQHMYSKLKTSDLDQWPCSTGEQTTVHLLQICNTHETLRRQTRTRKCDLEDLQPTAIFIDESRESM</sequence>
<proteinExistence type="predicted"/>
<evidence type="ECO:0000313" key="2">
    <source>
        <dbReference type="Proteomes" id="UP000762676"/>
    </source>
</evidence>
<reference evidence="1 2" key="1">
    <citation type="journal article" date="2021" name="Elife">
        <title>Chloroplast acquisition without the gene transfer in kleptoplastic sea slugs, Plakobranchus ocellatus.</title>
        <authorList>
            <person name="Maeda T."/>
            <person name="Takahashi S."/>
            <person name="Yoshida T."/>
            <person name="Shimamura S."/>
            <person name="Takaki Y."/>
            <person name="Nagai Y."/>
            <person name="Toyoda A."/>
            <person name="Suzuki Y."/>
            <person name="Arimoto A."/>
            <person name="Ishii H."/>
            <person name="Satoh N."/>
            <person name="Nishiyama T."/>
            <person name="Hasebe M."/>
            <person name="Maruyama T."/>
            <person name="Minagawa J."/>
            <person name="Obokata J."/>
            <person name="Shigenobu S."/>
        </authorList>
    </citation>
    <scope>NUCLEOTIDE SEQUENCE [LARGE SCALE GENOMIC DNA]</scope>
</reference>
<dbReference type="AlphaFoldDB" id="A0AAV4FYW2"/>
<keyword evidence="2" id="KW-1185">Reference proteome</keyword>
<dbReference type="Proteomes" id="UP000762676">
    <property type="component" value="Unassembled WGS sequence"/>
</dbReference>
<name>A0AAV4FYW2_9GAST</name>
<organism evidence="1 2">
    <name type="scientific">Elysia marginata</name>
    <dbReference type="NCBI Taxonomy" id="1093978"/>
    <lineage>
        <taxon>Eukaryota</taxon>
        <taxon>Metazoa</taxon>
        <taxon>Spiralia</taxon>
        <taxon>Lophotrochozoa</taxon>
        <taxon>Mollusca</taxon>
        <taxon>Gastropoda</taxon>
        <taxon>Heterobranchia</taxon>
        <taxon>Euthyneura</taxon>
        <taxon>Panpulmonata</taxon>
        <taxon>Sacoglossa</taxon>
        <taxon>Placobranchoidea</taxon>
        <taxon>Plakobranchidae</taxon>
        <taxon>Elysia</taxon>
    </lineage>
</organism>
<evidence type="ECO:0000313" key="1">
    <source>
        <dbReference type="EMBL" id="GFR78523.1"/>
    </source>
</evidence>
<protein>
    <submittedName>
        <fullName evidence="1">Uncharacterized protein</fullName>
    </submittedName>
</protein>
<accession>A0AAV4FYW2</accession>